<organism evidence="2 3">
    <name type="scientific">Hymenobacter negativus</name>
    <dbReference type="NCBI Taxonomy" id="2795026"/>
    <lineage>
        <taxon>Bacteria</taxon>
        <taxon>Pseudomonadati</taxon>
        <taxon>Bacteroidota</taxon>
        <taxon>Cytophagia</taxon>
        <taxon>Cytophagales</taxon>
        <taxon>Hymenobacteraceae</taxon>
        <taxon>Hymenobacter</taxon>
    </lineage>
</organism>
<dbReference type="EMBL" id="JAGETZ010000005">
    <property type="protein sequence ID" value="MBO2010139.1"/>
    <property type="molecule type" value="Genomic_DNA"/>
</dbReference>
<keyword evidence="1" id="KW-0378">Hydrolase</keyword>
<name>A0ABS3QFW5_9BACT</name>
<dbReference type="InterPro" id="IPR029018">
    <property type="entry name" value="Hex-like_dom2"/>
</dbReference>
<evidence type="ECO:0000313" key="2">
    <source>
        <dbReference type="EMBL" id="MBO2010139.1"/>
    </source>
</evidence>
<proteinExistence type="predicted"/>
<dbReference type="SUPFAM" id="SSF55545">
    <property type="entry name" value="beta-N-acetylhexosaminidase-like domain"/>
    <property type="match status" value="1"/>
</dbReference>
<comment type="caution">
    <text evidence="2">The sequence shown here is derived from an EMBL/GenBank/DDBJ whole genome shotgun (WGS) entry which is preliminary data.</text>
</comment>
<dbReference type="Proteomes" id="UP000664369">
    <property type="component" value="Unassembled WGS sequence"/>
</dbReference>
<keyword evidence="3" id="KW-1185">Reference proteome</keyword>
<evidence type="ECO:0008006" key="4">
    <source>
        <dbReference type="Google" id="ProtNLM"/>
    </source>
</evidence>
<accession>A0ABS3QFW5</accession>
<reference evidence="2 3" key="1">
    <citation type="submission" date="2021-03" db="EMBL/GenBank/DDBJ databases">
        <authorList>
            <person name="Kim M.K."/>
        </authorList>
    </citation>
    <scope>NUCLEOTIDE SEQUENCE [LARGE SCALE GENOMIC DNA]</scope>
    <source>
        <strain evidence="2 3">BT442</strain>
    </source>
</reference>
<dbReference type="Gene3D" id="3.30.379.10">
    <property type="entry name" value="Chitobiase/beta-hexosaminidase domain 2-like"/>
    <property type="match status" value="1"/>
</dbReference>
<sequence length="955" mass="106029">MAGLLLGVVQATSATATTRESSKPCRSATLRVSSLNDAILTTSAKRRDANNHVSKFSRRVPVAQTRTILLPKNAHSRLQYGAGRLASALRTAGYQVQIQQADKLPKAKGLIIIGQATDPLIKQATAAFHAASEKAPGKEGFAVTSANDDALLISGTDNSGALYGCLELAEQVKTQGKLSDNLHLTDQPEMVLRGTCIGVQKPTYLPGRNVYEYPYTPETFPWFYDKALWVKYLDMMVDNRYNSLYLWNGHPFASLVRLKEYPFAVEVDDATFKKNEEMYRFLTKEADKRGIWVIQMFYNIIVSKPFAEHYNIKTQDRARPIVPLIADYTRKSIAAFVQKYPNVGLMVALGEAMEGAGQDDVDWFTKTIIPGVLDGLKASGTTELPPIVLRAHDTDAPRVITAALPLYKNLYTEAKFNGEALTTYTPRGSWAELHRKLSGMNSVHIENVHILANLEPFRYGSADFIQKSVQAMHNTYGANGLHLYPESSYWDWPYTADNVAGRQLQVDRDWLWYAEWARYAWRANRSRPAEVTHWSQKLAAQFGCDEQAGQQILTAYEEAGEIEPKLLRRYGITDGNRQTLTLGMLMNQLIDPKRYGLFTLLYESESPEGEMIIEYAEKEAKGEKHIGETPPQIASEVVEHGKKAVAAIERAAPAIKQNQAEFARIKNDMYCQEALANFYAEKARSALQVLRYKYSHNVQDLAAAVPLLQSSVAHWQKLVDLTKDTYLYANSMQTAQRKIPMRGVDGTYKTWAEMLPVYRKELADFQHNIDSLKTAKATPATKQLVLLRNAPVTLLTKASTYTIAAGQSVFADTTAQLSALAPELAGLKGVLFSKAQQVAQGTEIRFSTKKPVQVLVGFFNQKSPRYLPVPTLEIDASANDYGQADSKISNALTIPGMPPVNVHAYSFKAGTHTLNLARGACLILGFVDASQPLPVYNAGLGSAVAPGREIDWLFE</sequence>
<evidence type="ECO:0000313" key="3">
    <source>
        <dbReference type="Proteomes" id="UP000664369"/>
    </source>
</evidence>
<protein>
    <recommendedName>
        <fullName evidence="4">Beta-hexosaminidase bacterial type N-terminal domain-containing protein</fullName>
    </recommendedName>
</protein>
<dbReference type="RefSeq" id="WP_208175768.1">
    <property type="nucleotide sequence ID" value="NZ_JAGETZ010000005.1"/>
</dbReference>
<evidence type="ECO:0000256" key="1">
    <source>
        <dbReference type="ARBA" id="ARBA00022801"/>
    </source>
</evidence>
<gene>
    <name evidence="2" type="ORF">J4E00_13835</name>
</gene>